<feature type="repeat" description="TPR" evidence="1">
    <location>
        <begin position="55"/>
        <end position="88"/>
    </location>
</feature>
<dbReference type="SUPFAM" id="SSF48452">
    <property type="entry name" value="TPR-like"/>
    <property type="match status" value="1"/>
</dbReference>
<dbReference type="Proteomes" id="UP000295710">
    <property type="component" value="Unassembled WGS sequence"/>
</dbReference>
<accession>A0A4R4FH17</accession>
<proteinExistence type="predicted"/>
<sequence>MKRYAALLSVVALSAALTGCVNNDTKEGVEYLEKGKYKEAVEQFEQAVEAGQNVGEAYRGIGMAKWEQKDYEGARDAFKHAIESKAEKTAAIYNLLGSCEMELDNPQGALSYYRLALSAEDADKGLIREVKFNMIAAFEQSGDWESARAKLKEYIAEYPDDEKAQKEAEFLETRQ</sequence>
<evidence type="ECO:0000256" key="2">
    <source>
        <dbReference type="SAM" id="SignalP"/>
    </source>
</evidence>
<protein>
    <submittedName>
        <fullName evidence="3">Tetratricopeptide repeat protein</fullName>
    </submittedName>
</protein>
<reference evidence="3 4" key="1">
    <citation type="journal article" date="2016" name="Nat. Microbiol.">
        <title>The Mouse Intestinal Bacterial Collection (miBC) provides host-specific insight into cultured diversity and functional potential of the gut microbiota.</title>
        <authorList>
            <person name="Lagkouvardos I."/>
            <person name="Pukall R."/>
            <person name="Abt B."/>
            <person name="Foesel B.U."/>
            <person name="Meier-Kolthoff J.P."/>
            <person name="Kumar N."/>
            <person name="Bresciani A."/>
            <person name="Martinez I."/>
            <person name="Just S."/>
            <person name="Ziegler C."/>
            <person name="Brugiroux S."/>
            <person name="Garzetti D."/>
            <person name="Wenning M."/>
            <person name="Bui T.P."/>
            <person name="Wang J."/>
            <person name="Hugenholtz F."/>
            <person name="Plugge C.M."/>
            <person name="Peterson D.A."/>
            <person name="Hornef M.W."/>
            <person name="Baines J.F."/>
            <person name="Smidt H."/>
            <person name="Walter J."/>
            <person name="Kristiansen K."/>
            <person name="Nielsen H.B."/>
            <person name="Haller D."/>
            <person name="Overmann J."/>
            <person name="Stecher B."/>
            <person name="Clavel T."/>
        </authorList>
    </citation>
    <scope>NUCLEOTIDE SEQUENCE [LARGE SCALE GENOMIC DNA]</scope>
    <source>
        <strain evidence="3 4">DSM 28560</strain>
    </source>
</reference>
<dbReference type="AlphaFoldDB" id="A0A4R4FH17"/>
<comment type="caution">
    <text evidence="3">The sequence shown here is derived from an EMBL/GenBank/DDBJ whole genome shotgun (WGS) entry which is preliminary data.</text>
</comment>
<dbReference type="InterPro" id="IPR011990">
    <property type="entry name" value="TPR-like_helical_dom_sf"/>
</dbReference>
<dbReference type="PROSITE" id="PS51257">
    <property type="entry name" value="PROKAR_LIPOPROTEIN"/>
    <property type="match status" value="1"/>
</dbReference>
<dbReference type="InterPro" id="IPR019734">
    <property type="entry name" value="TPR_rpt"/>
</dbReference>
<evidence type="ECO:0000256" key="1">
    <source>
        <dbReference type="PROSITE-ProRule" id="PRU00339"/>
    </source>
</evidence>
<dbReference type="Gene3D" id="1.25.40.10">
    <property type="entry name" value="Tetratricopeptide repeat domain"/>
    <property type="match status" value="2"/>
</dbReference>
<dbReference type="Pfam" id="PF13174">
    <property type="entry name" value="TPR_6"/>
    <property type="match status" value="1"/>
</dbReference>
<name>A0A4R4FH17_9FIRM</name>
<feature type="signal peptide" evidence="2">
    <location>
        <begin position="1"/>
        <end position="23"/>
    </location>
</feature>
<dbReference type="RefSeq" id="WP_132276014.1">
    <property type="nucleotide sequence ID" value="NZ_JAOBST010000005.1"/>
</dbReference>
<dbReference type="SMART" id="SM00028">
    <property type="entry name" value="TPR"/>
    <property type="match status" value="4"/>
</dbReference>
<keyword evidence="1" id="KW-0802">TPR repeat</keyword>
<dbReference type="EMBL" id="SMMX01000003">
    <property type="protein sequence ID" value="TDA22788.1"/>
    <property type="molecule type" value="Genomic_DNA"/>
</dbReference>
<evidence type="ECO:0000313" key="4">
    <source>
        <dbReference type="Proteomes" id="UP000295710"/>
    </source>
</evidence>
<feature type="repeat" description="TPR" evidence="1">
    <location>
        <begin position="21"/>
        <end position="54"/>
    </location>
</feature>
<dbReference type="Pfam" id="PF13432">
    <property type="entry name" value="TPR_16"/>
    <property type="match status" value="1"/>
</dbReference>
<dbReference type="PROSITE" id="PS50005">
    <property type="entry name" value="TPR"/>
    <property type="match status" value="2"/>
</dbReference>
<gene>
    <name evidence="3" type="ORF">E1963_05225</name>
</gene>
<evidence type="ECO:0000313" key="3">
    <source>
        <dbReference type="EMBL" id="TDA22788.1"/>
    </source>
</evidence>
<feature type="chain" id="PRO_5020356464" evidence="2">
    <location>
        <begin position="24"/>
        <end position="175"/>
    </location>
</feature>
<organism evidence="3 4">
    <name type="scientific">Extibacter muris</name>
    <dbReference type="NCBI Taxonomy" id="1796622"/>
    <lineage>
        <taxon>Bacteria</taxon>
        <taxon>Bacillati</taxon>
        <taxon>Bacillota</taxon>
        <taxon>Clostridia</taxon>
        <taxon>Lachnospirales</taxon>
        <taxon>Lachnospiraceae</taxon>
        <taxon>Extibacter</taxon>
    </lineage>
</organism>
<dbReference type="Pfam" id="PF13181">
    <property type="entry name" value="TPR_8"/>
    <property type="match status" value="1"/>
</dbReference>
<keyword evidence="2" id="KW-0732">Signal</keyword>
<keyword evidence="4" id="KW-1185">Reference proteome</keyword>